<feature type="domain" description="Roadblock/LAMTOR2" evidence="1">
    <location>
        <begin position="8"/>
        <end position="98"/>
    </location>
</feature>
<keyword evidence="3" id="KW-1185">Reference proteome</keyword>
<evidence type="ECO:0000313" key="3">
    <source>
        <dbReference type="Proteomes" id="UP001341135"/>
    </source>
</evidence>
<name>A0ABN6ZQ50_9CREN</name>
<reference evidence="2 3" key="1">
    <citation type="submission" date="2023-09" db="EMBL/GenBank/DDBJ databases">
        <title>Pyrofollis japonicus gen. nov. sp. nov., a novel member of the family Pyrodictiaceae isolated from the Iheya North hydrothermal field.</title>
        <authorList>
            <person name="Miyazaki U."/>
            <person name="Sanari M."/>
            <person name="Tame A."/>
            <person name="Kitajima M."/>
            <person name="Okamoto A."/>
            <person name="Sawayama S."/>
            <person name="Miyazaki J."/>
            <person name="Takai K."/>
            <person name="Nakagawa S."/>
        </authorList>
    </citation>
    <scope>NUCLEOTIDE SEQUENCE [LARGE SCALE GENOMIC DNA]</scope>
    <source>
        <strain evidence="2 3">AV2</strain>
    </source>
</reference>
<sequence length="122" mass="13602">MARVSSPMRVVLTDFTRIEGVQAAAIVSKDGFIIDHVFIGETSFDPDSLAAMVTTLYGAATRLGDELNLGDITGVIIEYRNNYILFDDVGEALVVIVADRRAILGRLRYELRKQRERIRSVL</sequence>
<dbReference type="Gene3D" id="3.30.450.30">
    <property type="entry name" value="Dynein light chain 2a, cytoplasmic"/>
    <property type="match status" value="1"/>
</dbReference>
<protein>
    <recommendedName>
        <fullName evidence="1">Roadblock/LAMTOR2 domain-containing protein</fullName>
    </recommendedName>
</protein>
<organism evidence="2 3">
    <name type="scientific">Pyrodictium abyssi</name>
    <dbReference type="NCBI Taxonomy" id="54256"/>
    <lineage>
        <taxon>Archaea</taxon>
        <taxon>Thermoproteota</taxon>
        <taxon>Thermoprotei</taxon>
        <taxon>Desulfurococcales</taxon>
        <taxon>Pyrodictiaceae</taxon>
        <taxon>Pyrodictium</taxon>
    </lineage>
</organism>
<dbReference type="Pfam" id="PF03259">
    <property type="entry name" value="Robl_LC7"/>
    <property type="match status" value="1"/>
</dbReference>
<evidence type="ECO:0000313" key="2">
    <source>
        <dbReference type="EMBL" id="BES82338.1"/>
    </source>
</evidence>
<evidence type="ECO:0000259" key="1">
    <source>
        <dbReference type="SMART" id="SM00960"/>
    </source>
</evidence>
<dbReference type="SUPFAM" id="SSF103196">
    <property type="entry name" value="Roadblock/LC7 domain"/>
    <property type="match status" value="1"/>
</dbReference>
<dbReference type="Proteomes" id="UP001341135">
    <property type="component" value="Chromosome"/>
</dbReference>
<dbReference type="EMBL" id="AP028907">
    <property type="protein sequence ID" value="BES82338.1"/>
    <property type="molecule type" value="Genomic_DNA"/>
</dbReference>
<dbReference type="InterPro" id="IPR004942">
    <property type="entry name" value="Roadblock/LAMTOR2_dom"/>
</dbReference>
<accession>A0ABN6ZQ50</accession>
<proteinExistence type="predicted"/>
<dbReference type="SMART" id="SM00960">
    <property type="entry name" value="Robl_LC7"/>
    <property type="match status" value="1"/>
</dbReference>
<gene>
    <name evidence="2" type="ORF">PABY_19050</name>
</gene>